<feature type="compositionally biased region" description="Polar residues" evidence="13">
    <location>
        <begin position="68"/>
        <end position="80"/>
    </location>
</feature>
<comment type="similarity">
    <text evidence="2">Belongs to the class-II aminoacyl-tRNA synthetase family.</text>
</comment>
<evidence type="ECO:0000256" key="9">
    <source>
        <dbReference type="ARBA" id="ARBA00023146"/>
    </source>
</evidence>
<dbReference type="Pfam" id="PF01336">
    <property type="entry name" value="tRNA_anti-codon"/>
    <property type="match status" value="1"/>
</dbReference>
<reference evidence="16" key="2">
    <citation type="submission" date="2016-05" db="EMBL/GenBank/DDBJ databases">
        <authorList>
            <person name="Lavstsen T."/>
            <person name="Jespersen J.S."/>
        </authorList>
    </citation>
    <scope>NUCLEOTIDE SEQUENCE [LARGE SCALE GENOMIC DNA]</scope>
</reference>
<dbReference type="InterPro" id="IPR045864">
    <property type="entry name" value="aa-tRNA-synth_II/BPL/LPL"/>
</dbReference>
<dbReference type="EC" id="6.1.1.6" evidence="3 12"/>
<dbReference type="EMBL" id="FLQU01000636">
    <property type="protein sequence ID" value="SBS88500.1"/>
    <property type="molecule type" value="Genomic_DNA"/>
</dbReference>
<protein>
    <recommendedName>
        <fullName evidence="3 12">Lysine--tRNA ligase</fullName>
        <ecNumber evidence="3 12">6.1.1.6</ecNumber>
    </recommendedName>
    <alternativeName>
        <fullName evidence="10 12">Lysyl-tRNA synthetase</fullName>
    </alternativeName>
</protein>
<proteinExistence type="inferred from homology"/>
<dbReference type="FunFam" id="2.40.50.140:FF:000050">
    <property type="entry name" value="Lysine--tRNA ligase"/>
    <property type="match status" value="1"/>
</dbReference>
<dbReference type="Gene3D" id="3.30.930.10">
    <property type="entry name" value="Bira Bifunctional Protein, Domain 2"/>
    <property type="match status" value="1"/>
</dbReference>
<feature type="compositionally biased region" description="Basic and acidic residues" evidence="13">
    <location>
        <begin position="85"/>
        <end position="107"/>
    </location>
</feature>
<evidence type="ECO:0000256" key="5">
    <source>
        <dbReference type="ARBA" id="ARBA00022598"/>
    </source>
</evidence>
<dbReference type="CDD" id="cd04322">
    <property type="entry name" value="LysRS_N"/>
    <property type="match status" value="1"/>
</dbReference>
<organism evidence="16 17">
    <name type="scientific">Plasmodium ovale curtisi</name>
    <dbReference type="NCBI Taxonomy" id="864141"/>
    <lineage>
        <taxon>Eukaryota</taxon>
        <taxon>Sar</taxon>
        <taxon>Alveolata</taxon>
        <taxon>Apicomplexa</taxon>
        <taxon>Aconoidasida</taxon>
        <taxon>Haemosporida</taxon>
        <taxon>Plasmodiidae</taxon>
        <taxon>Plasmodium</taxon>
        <taxon>Plasmodium (Plasmodium)</taxon>
    </lineage>
</organism>
<dbReference type="HAMAP" id="MF_00252">
    <property type="entry name" value="Lys_tRNA_synth_class2"/>
    <property type="match status" value="1"/>
</dbReference>
<dbReference type="InterPro" id="IPR002313">
    <property type="entry name" value="Lys-tRNA-ligase_II"/>
</dbReference>
<keyword evidence="6" id="KW-0547">Nucleotide-binding</keyword>
<name>A0A1A8WSV4_PLAOA</name>
<dbReference type="InterPro" id="IPR012340">
    <property type="entry name" value="NA-bd_OB-fold"/>
</dbReference>
<keyword evidence="4" id="KW-0963">Cytoplasm</keyword>
<evidence type="ECO:0000256" key="4">
    <source>
        <dbReference type="ARBA" id="ARBA00022490"/>
    </source>
</evidence>
<dbReference type="FunFam" id="3.30.930.10:FF:000238">
    <property type="entry name" value="Lysine--tRNA ligase"/>
    <property type="match status" value="1"/>
</dbReference>
<dbReference type="SUPFAM" id="SSF50249">
    <property type="entry name" value="Nucleic acid-binding proteins"/>
    <property type="match status" value="1"/>
</dbReference>
<dbReference type="PROSITE" id="PS50862">
    <property type="entry name" value="AA_TRNA_LIGASE_II"/>
    <property type="match status" value="1"/>
</dbReference>
<reference evidence="17 18" key="1">
    <citation type="submission" date="2016-05" db="EMBL/GenBank/DDBJ databases">
        <authorList>
            <person name="Naeem Raeece"/>
        </authorList>
    </citation>
    <scope>NUCLEOTIDE SEQUENCE [LARGE SCALE GENOMIC DNA]</scope>
</reference>
<dbReference type="PRINTS" id="PR00982">
    <property type="entry name" value="TRNASYNTHLYS"/>
</dbReference>
<dbReference type="Proteomes" id="UP000078546">
    <property type="component" value="Unassembled WGS sequence"/>
</dbReference>
<dbReference type="CDD" id="cd00775">
    <property type="entry name" value="LysRS_core"/>
    <property type="match status" value="1"/>
</dbReference>
<comment type="catalytic activity">
    <reaction evidence="11 12">
        <text>tRNA(Lys) + L-lysine + ATP = L-lysyl-tRNA(Lys) + AMP + diphosphate</text>
        <dbReference type="Rhea" id="RHEA:20792"/>
        <dbReference type="Rhea" id="RHEA-COMP:9696"/>
        <dbReference type="Rhea" id="RHEA-COMP:9697"/>
        <dbReference type="ChEBI" id="CHEBI:30616"/>
        <dbReference type="ChEBI" id="CHEBI:32551"/>
        <dbReference type="ChEBI" id="CHEBI:33019"/>
        <dbReference type="ChEBI" id="CHEBI:78442"/>
        <dbReference type="ChEBI" id="CHEBI:78529"/>
        <dbReference type="ChEBI" id="CHEBI:456215"/>
        <dbReference type="EC" id="6.1.1.6"/>
    </reaction>
</comment>
<dbReference type="Proteomes" id="UP000078560">
    <property type="component" value="Unassembled WGS sequence"/>
</dbReference>
<dbReference type="GO" id="GO:0006430">
    <property type="term" value="P:lysyl-tRNA aminoacylation"/>
    <property type="evidence" value="ECO:0007669"/>
    <property type="project" value="InterPro"/>
</dbReference>
<dbReference type="InterPro" id="IPR044136">
    <property type="entry name" value="Lys-tRNA-ligase_II_N"/>
</dbReference>
<evidence type="ECO:0000256" key="1">
    <source>
        <dbReference type="ARBA" id="ARBA00004496"/>
    </source>
</evidence>
<dbReference type="GO" id="GO:0005524">
    <property type="term" value="F:ATP binding"/>
    <property type="evidence" value="ECO:0007669"/>
    <property type="project" value="UniProtKB-KW"/>
</dbReference>
<keyword evidence="8" id="KW-0648">Protein biosynthesis</keyword>
<evidence type="ECO:0000256" key="7">
    <source>
        <dbReference type="ARBA" id="ARBA00022840"/>
    </source>
</evidence>
<dbReference type="PANTHER" id="PTHR42918:SF9">
    <property type="entry name" value="LYSINE--TRNA LIGASE"/>
    <property type="match status" value="1"/>
</dbReference>
<dbReference type="SUPFAM" id="SSF55681">
    <property type="entry name" value="Class II aaRS and biotin synthetases"/>
    <property type="match status" value="1"/>
</dbReference>
<dbReference type="InterPro" id="IPR004365">
    <property type="entry name" value="NA-bd_OB_tRNA"/>
</dbReference>
<dbReference type="PIRSF" id="PIRSF039101">
    <property type="entry name" value="LysRS2"/>
    <property type="match status" value="1"/>
</dbReference>
<keyword evidence="7" id="KW-0067">ATP-binding</keyword>
<dbReference type="GO" id="GO:0004824">
    <property type="term" value="F:lysine-tRNA ligase activity"/>
    <property type="evidence" value="ECO:0007669"/>
    <property type="project" value="UniProtKB-EC"/>
</dbReference>
<evidence type="ECO:0000256" key="11">
    <source>
        <dbReference type="ARBA" id="ARBA00048573"/>
    </source>
</evidence>
<feature type="region of interest" description="Disordered" evidence="13">
    <location>
        <begin position="61"/>
        <end position="107"/>
    </location>
</feature>
<dbReference type="InterPro" id="IPR034762">
    <property type="entry name" value="Lys-tRNA-ligase_II_bac/euk"/>
</dbReference>
<dbReference type="EMBL" id="FLQV01000558">
    <property type="protein sequence ID" value="SBS96030.1"/>
    <property type="molecule type" value="Genomic_DNA"/>
</dbReference>
<dbReference type="PANTHER" id="PTHR42918">
    <property type="entry name" value="LYSYL-TRNA SYNTHETASE"/>
    <property type="match status" value="1"/>
</dbReference>
<dbReference type="NCBIfam" id="NF001756">
    <property type="entry name" value="PRK00484.1"/>
    <property type="match status" value="1"/>
</dbReference>
<dbReference type="Gene3D" id="2.40.50.140">
    <property type="entry name" value="Nucleic acid-binding proteins"/>
    <property type="match status" value="1"/>
</dbReference>
<evidence type="ECO:0000256" key="10">
    <source>
        <dbReference type="ARBA" id="ARBA00030563"/>
    </source>
</evidence>
<evidence type="ECO:0000313" key="18">
    <source>
        <dbReference type="Proteomes" id="UP000078560"/>
    </source>
</evidence>
<dbReference type="AlphaFoldDB" id="A0A1A8WSV4"/>
<evidence type="ECO:0000256" key="12">
    <source>
        <dbReference type="RuleBase" id="RU003748"/>
    </source>
</evidence>
<evidence type="ECO:0000313" key="17">
    <source>
        <dbReference type="Proteomes" id="UP000078546"/>
    </source>
</evidence>
<dbReference type="GO" id="GO:0000049">
    <property type="term" value="F:tRNA binding"/>
    <property type="evidence" value="ECO:0007669"/>
    <property type="project" value="TreeGrafter"/>
</dbReference>
<evidence type="ECO:0000313" key="16">
    <source>
        <dbReference type="EMBL" id="SBS96030.1"/>
    </source>
</evidence>
<comment type="subcellular location">
    <subcellularLocation>
        <location evidence="1">Cytoplasm</location>
    </subcellularLocation>
</comment>
<dbReference type="Pfam" id="PF00152">
    <property type="entry name" value="tRNA-synt_2"/>
    <property type="match status" value="1"/>
</dbReference>
<dbReference type="InterPro" id="IPR004364">
    <property type="entry name" value="Aa-tRNA-synt_II"/>
</dbReference>
<feature type="domain" description="Aminoacyl-transfer RNA synthetases class-II family profile" evidence="14">
    <location>
        <begin position="283"/>
        <end position="610"/>
    </location>
</feature>
<gene>
    <name evidence="16" type="ORF">POVCU1_030540</name>
    <name evidence="15" type="ORF">POVCU2_0048800</name>
</gene>
<evidence type="ECO:0000256" key="13">
    <source>
        <dbReference type="SAM" id="MobiDB-lite"/>
    </source>
</evidence>
<evidence type="ECO:0000256" key="3">
    <source>
        <dbReference type="ARBA" id="ARBA00013166"/>
    </source>
</evidence>
<evidence type="ECO:0000256" key="8">
    <source>
        <dbReference type="ARBA" id="ARBA00022917"/>
    </source>
</evidence>
<keyword evidence="9" id="KW-0030">Aminoacyl-tRNA synthetase</keyword>
<evidence type="ECO:0000256" key="2">
    <source>
        <dbReference type="ARBA" id="ARBA00008226"/>
    </source>
</evidence>
<dbReference type="InterPro" id="IPR006195">
    <property type="entry name" value="aa-tRNA-synth_II"/>
</dbReference>
<dbReference type="InterPro" id="IPR018149">
    <property type="entry name" value="Lys-tRNA-synth_II_C"/>
</dbReference>
<dbReference type="GO" id="GO:0005829">
    <property type="term" value="C:cytosol"/>
    <property type="evidence" value="ECO:0007669"/>
    <property type="project" value="TreeGrafter"/>
</dbReference>
<evidence type="ECO:0000313" key="15">
    <source>
        <dbReference type="EMBL" id="SBS88500.1"/>
    </source>
</evidence>
<sequence>MLSVLLPLFKRKKRPRTEFLYNHFSSVLHVLHLSVIFGKNYIPRISKHPFITMNEKKEHINTTEDKISTTTENKGNTPTSKKVKAPSEKKANQQQAKEKKKEEEAEVDPRLYYENRSKFILEQKEKGINPYPHKFERSISIPEFIKKYRDLSNGEHLEDKIVKITGRIMRVSASGQKLRFFDLVGDGEKIQVLANYAFHDHNKTNFLETYEKIKRGDIVGIIGFPGKSKKGELSIFPKEIVLLSACLHMLPMKYGLKDTEIRYRQRYLDLIINENTRNTFITRTKIIDFLRRFLNDNGFIEVETPTMNLVAGGANAKPFITHHNDLDLDLYLRIATELPLKMLIVGGLDRVYEIGKVFRNEGIDNTHNPEFTSCEFYWAYADYNDLIKWSEDFFSSLVFHLFGTYKILYNKDGPNNDPIEIDFTPPYPKVSLIEELEKLTKVTLEQPFDSPETVNKMINIIKENKMEMPNPPTAAKLLDQLASNLIENLYPNKPFFIIEHPQIMSPLAKYHRSKPGLTERLEMFICGKEVLNAYTELNDPFKQKECFISQQKDREKGDTEAFQFDAPFCTSLEYGLPPTGGLGLGIDRITMFLTNKNCIKDVIFFPTMRPQADHPRPAN</sequence>
<evidence type="ECO:0000256" key="6">
    <source>
        <dbReference type="ARBA" id="ARBA00022741"/>
    </source>
</evidence>
<keyword evidence="5 16" id="KW-0436">Ligase</keyword>
<dbReference type="NCBIfam" id="TIGR00499">
    <property type="entry name" value="lysS_bact"/>
    <property type="match status" value="1"/>
</dbReference>
<accession>A0A1A8WSV4</accession>
<evidence type="ECO:0000259" key="14">
    <source>
        <dbReference type="PROSITE" id="PS50862"/>
    </source>
</evidence>